<dbReference type="Gene3D" id="3.20.20.140">
    <property type="entry name" value="Metal-dependent hydrolases"/>
    <property type="match status" value="1"/>
</dbReference>
<evidence type="ECO:0000313" key="3">
    <source>
        <dbReference type="EMBL" id="MCR2045292.1"/>
    </source>
</evidence>
<dbReference type="EC" id="3.5.2.3" evidence="3"/>
<dbReference type="PANTHER" id="PTHR43668">
    <property type="entry name" value="ALLANTOINASE"/>
    <property type="match status" value="1"/>
</dbReference>
<dbReference type="Proteomes" id="UP001142078">
    <property type="component" value="Unassembled WGS sequence"/>
</dbReference>
<dbReference type="PANTHER" id="PTHR43668:SF2">
    <property type="entry name" value="ALLANTOINASE"/>
    <property type="match status" value="1"/>
</dbReference>
<dbReference type="Pfam" id="PF01979">
    <property type="entry name" value="Amidohydro_1"/>
    <property type="match status" value="1"/>
</dbReference>
<dbReference type="EMBL" id="JANJZL010000014">
    <property type="protein sequence ID" value="MCR2045292.1"/>
    <property type="molecule type" value="Genomic_DNA"/>
</dbReference>
<comment type="similarity">
    <text evidence="1">Belongs to the metallo-dependent hydrolases superfamily. Hydantoinase/dihydropyrimidinase family.</text>
</comment>
<dbReference type="InterPro" id="IPR006680">
    <property type="entry name" value="Amidohydro-rel"/>
</dbReference>
<accession>A0A9X2MHL7</accession>
<proteinExistence type="inferred from homology"/>
<evidence type="ECO:0000313" key="4">
    <source>
        <dbReference type="Proteomes" id="UP001142078"/>
    </source>
</evidence>
<dbReference type="OrthoDB" id="9765462at2"/>
<dbReference type="InterPro" id="IPR011059">
    <property type="entry name" value="Metal-dep_hydrolase_composite"/>
</dbReference>
<gene>
    <name evidence="3" type="primary">pyrC</name>
    <name evidence="3" type="ORF">NSA23_14405</name>
</gene>
<dbReference type="FunFam" id="3.20.20.140:FF:000174">
    <property type="entry name" value="Dihydropyrimidinase-related protein 2"/>
    <property type="match status" value="1"/>
</dbReference>
<comment type="caution">
    <text evidence="3">The sequence shown here is derived from an EMBL/GenBank/DDBJ whole genome shotgun (WGS) entry which is preliminary data.</text>
</comment>
<dbReference type="SUPFAM" id="SSF51338">
    <property type="entry name" value="Composite domain of metallo-dependent hydrolases"/>
    <property type="match status" value="1"/>
</dbReference>
<dbReference type="Gene3D" id="2.30.40.10">
    <property type="entry name" value="Urease, subunit C, domain 1"/>
    <property type="match status" value="1"/>
</dbReference>
<dbReference type="GO" id="GO:0004038">
    <property type="term" value="F:allantoinase activity"/>
    <property type="evidence" value="ECO:0007669"/>
    <property type="project" value="TreeGrafter"/>
</dbReference>
<keyword evidence="4" id="KW-1185">Reference proteome</keyword>
<name>A0A9X2MHL7_9FIRM</name>
<evidence type="ECO:0000256" key="1">
    <source>
        <dbReference type="ARBA" id="ARBA00008829"/>
    </source>
</evidence>
<sequence length="532" mass="59210">MYDVIIKNARIPQGDDTVLTNILVKDEKISGFLDNVDGIEAKEIIDAGGHLTLPGCIDSHTHFMYQGFPHRENFLTGSAAAARGGVTTVIDMPCCSVPSARSVEQLKLKLGLVAPQSLVDYAMWGGVTGEDVREGWLHNVQEQADFGAIAFKAYMTPSVPTYPRVTDPEMYEAFKAVAETGLPIGIHAENFAMCDFYVKKFQKEGRMDGPAWAEARLELAEKVAIQLGINFAEDTGARLHIVHMSTGIGAKLVGEAKQKGLNVTSETCPHYLTLNYKDAMGKYGPLAKIAPPLREEKDNKMLWEGLTNGSVDFIATDHAPYEIESEKHREGMNIWTSFPGIPGVETMVTILVSEGYNKGRISLSKLVDILSTNAAKHYGLYPKKGAMYIGSDADFTIIDLDKRWIIDPKKQASMCGYNPLEGMELKGKVVKTVVRGHLVFEDVEESTLGAMTDKELQEIIHNYPEGIEEKYAEIFKEFPHLHSKEYENSYRINHPEVIDKHIRGIKGIKVKPGFGRFVKRQSIQVLPRTIRY</sequence>
<feature type="domain" description="Amidohydrolase-related" evidence="2">
    <location>
        <begin position="53"/>
        <end position="439"/>
    </location>
</feature>
<dbReference type="NCBIfam" id="TIGR00857">
    <property type="entry name" value="pyrC_multi"/>
    <property type="match status" value="1"/>
</dbReference>
<dbReference type="InterPro" id="IPR050138">
    <property type="entry name" value="DHOase/Allantoinase_Hydrolase"/>
</dbReference>
<dbReference type="GO" id="GO:0006145">
    <property type="term" value="P:purine nucleobase catabolic process"/>
    <property type="evidence" value="ECO:0007669"/>
    <property type="project" value="TreeGrafter"/>
</dbReference>
<dbReference type="GO" id="GO:0005737">
    <property type="term" value="C:cytoplasm"/>
    <property type="evidence" value="ECO:0007669"/>
    <property type="project" value="TreeGrafter"/>
</dbReference>
<dbReference type="InterPro" id="IPR032466">
    <property type="entry name" value="Metal_Hydrolase"/>
</dbReference>
<dbReference type="AlphaFoldDB" id="A0A9X2MHL7"/>
<organism evidence="3 4">
    <name type="scientific">Anaerosalibacter massiliensis</name>
    <dbReference type="NCBI Taxonomy" id="1347392"/>
    <lineage>
        <taxon>Bacteria</taxon>
        <taxon>Bacillati</taxon>
        <taxon>Bacillota</taxon>
        <taxon>Tissierellia</taxon>
        <taxon>Tissierellales</taxon>
        <taxon>Sporanaerobacteraceae</taxon>
        <taxon>Anaerosalibacter</taxon>
    </lineage>
</organism>
<dbReference type="GO" id="GO:0004151">
    <property type="term" value="F:dihydroorotase activity"/>
    <property type="evidence" value="ECO:0007669"/>
    <property type="project" value="UniProtKB-EC"/>
</dbReference>
<evidence type="ECO:0000259" key="2">
    <source>
        <dbReference type="Pfam" id="PF01979"/>
    </source>
</evidence>
<dbReference type="RefSeq" id="WP_081915286.1">
    <property type="nucleotide sequence ID" value="NZ_CABKTM010000074.1"/>
</dbReference>
<protein>
    <submittedName>
        <fullName evidence="3">Dihydroorotase</fullName>
        <ecNumber evidence="3">3.5.2.3</ecNumber>
    </submittedName>
</protein>
<keyword evidence="3" id="KW-0378">Hydrolase</keyword>
<dbReference type="SUPFAM" id="SSF51556">
    <property type="entry name" value="Metallo-dependent hydrolases"/>
    <property type="match status" value="1"/>
</dbReference>
<reference evidence="3" key="1">
    <citation type="submission" date="2022-07" db="EMBL/GenBank/DDBJ databases">
        <title>Enhanced cultured diversity of the mouse gut microbiota enables custom-made synthetic communities.</title>
        <authorList>
            <person name="Afrizal A."/>
        </authorList>
    </citation>
    <scope>NUCLEOTIDE SEQUENCE</scope>
    <source>
        <strain evidence="3">DSM 29482</strain>
    </source>
</reference>